<dbReference type="InterPro" id="IPR021357">
    <property type="entry name" value="DUF2782"/>
</dbReference>
<keyword evidence="2" id="KW-0732">Signal</keyword>
<dbReference type="EMBL" id="JAPIVE010000002">
    <property type="protein sequence ID" value="MCX2524233.1"/>
    <property type="molecule type" value="Genomic_DNA"/>
</dbReference>
<feature type="signal peptide" evidence="2">
    <location>
        <begin position="1"/>
        <end position="22"/>
    </location>
</feature>
<dbReference type="Proteomes" id="UP001165678">
    <property type="component" value="Unassembled WGS sequence"/>
</dbReference>
<feature type="region of interest" description="Disordered" evidence="1">
    <location>
        <begin position="56"/>
        <end position="79"/>
    </location>
</feature>
<gene>
    <name evidence="3" type="ORF">OQ287_08265</name>
</gene>
<dbReference type="Pfam" id="PF11191">
    <property type="entry name" value="DUF2782"/>
    <property type="match status" value="1"/>
</dbReference>
<evidence type="ECO:0000313" key="4">
    <source>
        <dbReference type="Proteomes" id="UP001165678"/>
    </source>
</evidence>
<protein>
    <submittedName>
        <fullName evidence="3">DUF2782 domain-containing protein</fullName>
    </submittedName>
</protein>
<accession>A0AA41ZLW5</accession>
<sequence>MNYSSILLVALLFLTGTTTALAKDPSAPQEYRDNGALYAVAVTTEDGTRQILVDTTGDGNFTPYTGSEPVPPPEWTSTR</sequence>
<comment type="caution">
    <text evidence="3">The sequence shown here is derived from an EMBL/GenBank/DDBJ whole genome shotgun (WGS) entry which is preliminary data.</text>
</comment>
<dbReference type="RefSeq" id="WP_250935170.1">
    <property type="nucleotide sequence ID" value="NZ_JAMLJK010000001.1"/>
</dbReference>
<dbReference type="Gene3D" id="2.20.130.30">
    <property type="entry name" value="Protein of unknown function DUF2782"/>
    <property type="match status" value="1"/>
</dbReference>
<evidence type="ECO:0000256" key="2">
    <source>
        <dbReference type="SAM" id="SignalP"/>
    </source>
</evidence>
<dbReference type="AlphaFoldDB" id="A0AA41ZLW5"/>
<proteinExistence type="predicted"/>
<evidence type="ECO:0000256" key="1">
    <source>
        <dbReference type="SAM" id="MobiDB-lite"/>
    </source>
</evidence>
<reference evidence="3" key="1">
    <citation type="submission" date="2022-11" db="EMBL/GenBank/DDBJ databases">
        <title>Larsenimonas rhizosphaerae sp. nov., isolated from a tidal mudflat.</title>
        <authorList>
            <person name="Lee S.D."/>
            <person name="Kim I.S."/>
        </authorList>
    </citation>
    <scope>NUCLEOTIDE SEQUENCE</scope>
    <source>
        <strain evidence="3">GH2-1</strain>
    </source>
</reference>
<feature type="chain" id="PRO_5041323059" evidence="2">
    <location>
        <begin position="23"/>
        <end position="79"/>
    </location>
</feature>
<keyword evidence="4" id="KW-1185">Reference proteome</keyword>
<name>A0AA41ZLW5_9GAMM</name>
<feature type="compositionally biased region" description="Pro residues" evidence="1">
    <location>
        <begin position="69"/>
        <end position="79"/>
    </location>
</feature>
<evidence type="ECO:0000313" key="3">
    <source>
        <dbReference type="EMBL" id="MCX2524233.1"/>
    </source>
</evidence>
<organism evidence="3 4">
    <name type="scientific">Larsenimonas rhizosphaerae</name>
    <dbReference type="NCBI Taxonomy" id="2944682"/>
    <lineage>
        <taxon>Bacteria</taxon>
        <taxon>Pseudomonadati</taxon>
        <taxon>Pseudomonadota</taxon>
        <taxon>Gammaproteobacteria</taxon>
        <taxon>Oceanospirillales</taxon>
        <taxon>Halomonadaceae</taxon>
        <taxon>Larsenimonas</taxon>
    </lineage>
</organism>